<comment type="caution">
    <text evidence="1">The sequence shown here is derived from an EMBL/GenBank/DDBJ whole genome shotgun (WGS) entry which is preliminary data.</text>
</comment>
<sequence length="49" mass="5610">MDLKANKKMIQHKIMSESGKIVTLNDLSNIHTIGSKKKLLFNLVVFLRI</sequence>
<evidence type="ECO:0000313" key="1">
    <source>
        <dbReference type="EMBL" id="KAF0752587.1"/>
    </source>
</evidence>
<dbReference type="EMBL" id="VUJU01005000">
    <property type="protein sequence ID" value="KAF0752587.1"/>
    <property type="molecule type" value="Genomic_DNA"/>
</dbReference>
<name>A0A6G0YBM6_APHCR</name>
<gene>
    <name evidence="1" type="ORF">FWK35_00011048</name>
</gene>
<dbReference type="OrthoDB" id="124789at2759"/>
<proteinExistence type="predicted"/>
<reference evidence="1 2" key="1">
    <citation type="submission" date="2019-08" db="EMBL/GenBank/DDBJ databases">
        <title>Whole genome of Aphis craccivora.</title>
        <authorList>
            <person name="Voronova N.V."/>
            <person name="Shulinski R.S."/>
            <person name="Bandarenka Y.V."/>
            <person name="Zhorov D.G."/>
            <person name="Warner D."/>
        </authorList>
    </citation>
    <scope>NUCLEOTIDE SEQUENCE [LARGE SCALE GENOMIC DNA]</scope>
    <source>
        <strain evidence="1">180601</strain>
        <tissue evidence="1">Whole Body</tissue>
    </source>
</reference>
<accession>A0A6G0YBM6</accession>
<keyword evidence="2" id="KW-1185">Reference proteome</keyword>
<dbReference type="AlphaFoldDB" id="A0A6G0YBM6"/>
<protein>
    <submittedName>
        <fullName evidence="1">Zinc finger SWIM domain-containing protein 3</fullName>
    </submittedName>
</protein>
<evidence type="ECO:0000313" key="2">
    <source>
        <dbReference type="Proteomes" id="UP000478052"/>
    </source>
</evidence>
<dbReference type="Proteomes" id="UP000478052">
    <property type="component" value="Unassembled WGS sequence"/>
</dbReference>
<organism evidence="1 2">
    <name type="scientific">Aphis craccivora</name>
    <name type="common">Cowpea aphid</name>
    <dbReference type="NCBI Taxonomy" id="307492"/>
    <lineage>
        <taxon>Eukaryota</taxon>
        <taxon>Metazoa</taxon>
        <taxon>Ecdysozoa</taxon>
        <taxon>Arthropoda</taxon>
        <taxon>Hexapoda</taxon>
        <taxon>Insecta</taxon>
        <taxon>Pterygota</taxon>
        <taxon>Neoptera</taxon>
        <taxon>Paraneoptera</taxon>
        <taxon>Hemiptera</taxon>
        <taxon>Sternorrhyncha</taxon>
        <taxon>Aphidomorpha</taxon>
        <taxon>Aphidoidea</taxon>
        <taxon>Aphididae</taxon>
        <taxon>Aphidini</taxon>
        <taxon>Aphis</taxon>
        <taxon>Aphis</taxon>
    </lineage>
</organism>